<feature type="transmembrane region" description="Helical" evidence="2">
    <location>
        <begin position="272"/>
        <end position="292"/>
    </location>
</feature>
<dbReference type="PANTHER" id="PTHR37848">
    <property type="entry name" value="EXPRESSED PROTEIN"/>
    <property type="match status" value="1"/>
</dbReference>
<keyword evidence="4" id="KW-1185">Reference proteome</keyword>
<dbReference type="PANTHER" id="PTHR37848:SF1">
    <property type="entry name" value="SUN DOMAIN-CONTAINING PROTEIN"/>
    <property type="match status" value="1"/>
</dbReference>
<protein>
    <submittedName>
        <fullName evidence="3">Uncharacterized protein</fullName>
    </submittedName>
</protein>
<evidence type="ECO:0000256" key="2">
    <source>
        <dbReference type="SAM" id="Phobius"/>
    </source>
</evidence>
<keyword evidence="2" id="KW-0812">Transmembrane</keyword>
<reference evidence="3 4" key="1">
    <citation type="submission" date="2024-06" db="EMBL/GenBank/DDBJ databases">
        <title>Complete genome of Phlyctema vagabunda strain 19-DSS-EL-015.</title>
        <authorList>
            <person name="Fiorenzani C."/>
        </authorList>
    </citation>
    <scope>NUCLEOTIDE SEQUENCE [LARGE SCALE GENOMIC DNA]</scope>
    <source>
        <strain evidence="3 4">19-DSS-EL-015</strain>
    </source>
</reference>
<dbReference type="Proteomes" id="UP001629113">
    <property type="component" value="Unassembled WGS sequence"/>
</dbReference>
<feature type="region of interest" description="Disordered" evidence="1">
    <location>
        <begin position="1"/>
        <end position="28"/>
    </location>
</feature>
<keyword evidence="2" id="KW-0472">Membrane</keyword>
<proteinExistence type="predicted"/>
<evidence type="ECO:0000256" key="1">
    <source>
        <dbReference type="SAM" id="MobiDB-lite"/>
    </source>
</evidence>
<organism evidence="3 4">
    <name type="scientific">Phlyctema vagabunda</name>
    <dbReference type="NCBI Taxonomy" id="108571"/>
    <lineage>
        <taxon>Eukaryota</taxon>
        <taxon>Fungi</taxon>
        <taxon>Dikarya</taxon>
        <taxon>Ascomycota</taxon>
        <taxon>Pezizomycotina</taxon>
        <taxon>Leotiomycetes</taxon>
        <taxon>Helotiales</taxon>
        <taxon>Dermateaceae</taxon>
        <taxon>Phlyctema</taxon>
    </lineage>
</organism>
<sequence length="403" mass="46195">MGSGKADIVPQAPVYRDNPDRDDTASTSSAVLLGDFEASYIDEEPPEYCDVEAHPDCYYYGCDANSLHSKAPTLPFSQRNTFGQATWTSFPEYSTRAEVLEQMLRTQAMYPPTYILSIHGTHTETVRRHGKSESKNRVTDFWIKIDITHLLTSEPGRNRPNVDDRIELLAHNQRGYRGGVFPSKRPIPADVEEGKELGAWCERFVSNPARVKSFTLKKEITNHDTKKVEQLVRSLVASTFYRGHLSVDFVMQDHELIVFSPSKINELRTIRWLRWFCYLTFLWMITWPILFFKTKKYEVAKAIYPYSYDQGEQRPRKPAVMSELEFYNSWESALRRGILSRFEGLMDDEYRIHADARGIIGAHTPQLRFNGGSSFTESVARLLDAGLAYSADVRDSRGWGADS</sequence>
<keyword evidence="2" id="KW-1133">Transmembrane helix</keyword>
<dbReference type="EMBL" id="JBFCZG010000001">
    <property type="protein sequence ID" value="KAL3428088.1"/>
    <property type="molecule type" value="Genomic_DNA"/>
</dbReference>
<name>A0ABR4PXK7_9HELO</name>
<gene>
    <name evidence="3" type="ORF">PVAG01_01597</name>
</gene>
<evidence type="ECO:0000313" key="3">
    <source>
        <dbReference type="EMBL" id="KAL3428088.1"/>
    </source>
</evidence>
<comment type="caution">
    <text evidence="3">The sequence shown here is derived from an EMBL/GenBank/DDBJ whole genome shotgun (WGS) entry which is preliminary data.</text>
</comment>
<accession>A0ABR4PXK7</accession>
<evidence type="ECO:0000313" key="4">
    <source>
        <dbReference type="Proteomes" id="UP001629113"/>
    </source>
</evidence>